<gene>
    <name evidence="2" type="ORF">LX70_01231</name>
</gene>
<dbReference type="Proteomes" id="UP000238338">
    <property type="component" value="Unassembled WGS sequence"/>
</dbReference>
<dbReference type="GO" id="GO:0016740">
    <property type="term" value="F:transferase activity"/>
    <property type="evidence" value="ECO:0007669"/>
    <property type="project" value="UniProtKB-KW"/>
</dbReference>
<organism evidence="2 3">
    <name type="scientific">Albidovulum denitrificans</name>
    <dbReference type="NCBI Taxonomy" id="404881"/>
    <lineage>
        <taxon>Bacteria</taxon>
        <taxon>Pseudomonadati</taxon>
        <taxon>Pseudomonadota</taxon>
        <taxon>Alphaproteobacteria</taxon>
        <taxon>Rhodobacterales</taxon>
        <taxon>Paracoccaceae</taxon>
        <taxon>Albidovulum</taxon>
    </lineage>
</organism>
<dbReference type="AlphaFoldDB" id="A0A2S8S9C2"/>
<reference evidence="2 3" key="1">
    <citation type="submission" date="2018-02" db="EMBL/GenBank/DDBJ databases">
        <title>Genomic Encyclopedia of Archaeal and Bacterial Type Strains, Phase II (KMG-II): from individual species to whole genera.</title>
        <authorList>
            <person name="Goeker M."/>
        </authorList>
    </citation>
    <scope>NUCLEOTIDE SEQUENCE [LARGE SCALE GENOMIC DNA]</scope>
    <source>
        <strain evidence="2 3">DSM 18921</strain>
    </source>
</reference>
<dbReference type="OrthoDB" id="7203640at2"/>
<feature type="region of interest" description="Disordered" evidence="1">
    <location>
        <begin position="172"/>
        <end position="195"/>
    </location>
</feature>
<evidence type="ECO:0000313" key="3">
    <source>
        <dbReference type="Proteomes" id="UP000238338"/>
    </source>
</evidence>
<keyword evidence="2" id="KW-0808">Transferase</keyword>
<evidence type="ECO:0000313" key="2">
    <source>
        <dbReference type="EMBL" id="PQV57427.1"/>
    </source>
</evidence>
<accession>A0A2S8S9C2</accession>
<evidence type="ECO:0000256" key="1">
    <source>
        <dbReference type="SAM" id="MobiDB-lite"/>
    </source>
</evidence>
<name>A0A2S8S9C2_9RHOB</name>
<comment type="caution">
    <text evidence="2">The sequence shown here is derived from an EMBL/GenBank/DDBJ whole genome shotgun (WGS) entry which is preliminary data.</text>
</comment>
<protein>
    <submittedName>
        <fullName evidence="2">Glycosyl transferase family 2</fullName>
    </submittedName>
</protein>
<dbReference type="EMBL" id="PVEP01000002">
    <property type="protein sequence ID" value="PQV57427.1"/>
    <property type="molecule type" value="Genomic_DNA"/>
</dbReference>
<proteinExistence type="predicted"/>
<sequence>MRKGRPVVLPRWGIVTTADAPVSLLIAHAAHHLVAGAGEVHLYLDNAPEAAEDLAPLRCLPGVRVTVADRAWWRGQGRRRPRLHQVRQTHNATAALAATGMDYLIHLDIDEFLWQWEPLAEELSLLPEGHFLKIGNIERVHAATDPGTDIFSPLFRLPEALVSGREAAEEDLRNGGLTRQGLTGHSSGKAASPAGLGYTAGIHRPRLSARRGGLYPRHRLSESATILHFDGVTPRDWLHKLLRKGEALERDPQSPAAEERARQVAALMACGPDLAAALALYDRLKRLDPAREATWRGEGRVIEVPFDPAGAIAELLPGHVADLSRDGYDRWLASTKGDVFARFGMPVGG</sequence>
<keyword evidence="3" id="KW-1185">Reference proteome</keyword>